<name>A0ACC0A5K1_CATRO</name>
<evidence type="ECO:0000313" key="2">
    <source>
        <dbReference type="Proteomes" id="UP001060085"/>
    </source>
</evidence>
<protein>
    <submittedName>
        <fullName evidence="1">Uncharacterized protein</fullName>
    </submittedName>
</protein>
<dbReference type="EMBL" id="CM044706">
    <property type="protein sequence ID" value="KAI5656173.1"/>
    <property type="molecule type" value="Genomic_DNA"/>
</dbReference>
<gene>
    <name evidence="1" type="ORF">M9H77_24966</name>
</gene>
<evidence type="ECO:0000313" key="1">
    <source>
        <dbReference type="EMBL" id="KAI5656173.1"/>
    </source>
</evidence>
<reference evidence="2" key="1">
    <citation type="journal article" date="2023" name="Nat. Plants">
        <title>Single-cell RNA sequencing provides a high-resolution roadmap for understanding the multicellular compartmentation of specialized metabolism.</title>
        <authorList>
            <person name="Sun S."/>
            <person name="Shen X."/>
            <person name="Li Y."/>
            <person name="Li Y."/>
            <person name="Wang S."/>
            <person name="Li R."/>
            <person name="Zhang H."/>
            <person name="Shen G."/>
            <person name="Guo B."/>
            <person name="Wei J."/>
            <person name="Xu J."/>
            <person name="St-Pierre B."/>
            <person name="Chen S."/>
            <person name="Sun C."/>
        </authorList>
    </citation>
    <scope>NUCLEOTIDE SEQUENCE [LARGE SCALE GENOMIC DNA]</scope>
</reference>
<sequence length="826" mass="94310">MAVTDFFAGEIATELLKELMAICKKSALCRSSAQDLIGYIHELQPIIEEIKYSGVELSQPRQRQLDTLSQTLRSGLETARKVLNSPRWNVYKNLQLAKKMEKLEKTVSRFVKGPMQAHVLADVHHVRFEMSERLDRLEGSTRRLEQRLGVMKIGVVDSGGWLGEAVKKVEEEERWCEGNLAKLGAGMELGKKNVREVLIEREDVSIVGISGIGGSGKTTLAREICRDDKINSYFSNGVFFLNVSQSPNVEQLRLKIWEMISGIRIEGCGFIVPQSMLHFDRKFAKPTLVVLDDIWSLSVLEQLIFRVPGCKILAVSRFKFPQSLINFTYELDLLREDEAMSLFCHFAFGHSSIPIGMNKNLVKQVVDECKGLPLALKVIGASLKDQPEMYWTGAKSRLSRSQPICESHEVQLLERMKLSIDYLPGKVRECFLDLGCFPEDKKIPLDVLINMWVELHDIYAEEAFAILVELANKNLLTLVKDSRVGDLYSTYYEISVSQHDTLRDLAIHLSSHEDVNQRKRLVMSRREERLPREWERNMDQPFNARIVSVHTGEMKEMDWCRMDFPRAEVLILNFSSGEYFLPPFIDSMPKLSALILINYGTSSTVLHNLSAFSNLTNLRSLWLEKISVPHLPPTTIPLQNLRKISLVLCNVNKSLDQSDLPYLFPRLEEFTMDHCINLFELPPSICRMQSLRSLSISNCDSLQQLPVDLGKLNYLEILRIYACPNLKRLPSGIAQLVRLKYLDISQCVNLGCLPEGLGECKSLEKIDMRECPHITNLPRSVASLQSLQRVICDQEVSWVWKDSEKAMPWLSVQVAEECFNLDWLNE</sequence>
<accession>A0ACC0A5K1</accession>
<organism evidence="1 2">
    <name type="scientific">Catharanthus roseus</name>
    <name type="common">Madagascar periwinkle</name>
    <name type="synonym">Vinca rosea</name>
    <dbReference type="NCBI Taxonomy" id="4058"/>
    <lineage>
        <taxon>Eukaryota</taxon>
        <taxon>Viridiplantae</taxon>
        <taxon>Streptophyta</taxon>
        <taxon>Embryophyta</taxon>
        <taxon>Tracheophyta</taxon>
        <taxon>Spermatophyta</taxon>
        <taxon>Magnoliopsida</taxon>
        <taxon>eudicotyledons</taxon>
        <taxon>Gunneridae</taxon>
        <taxon>Pentapetalae</taxon>
        <taxon>asterids</taxon>
        <taxon>lamiids</taxon>
        <taxon>Gentianales</taxon>
        <taxon>Apocynaceae</taxon>
        <taxon>Rauvolfioideae</taxon>
        <taxon>Vinceae</taxon>
        <taxon>Catharanthinae</taxon>
        <taxon>Catharanthus</taxon>
    </lineage>
</organism>
<proteinExistence type="predicted"/>
<dbReference type="Proteomes" id="UP001060085">
    <property type="component" value="Linkage Group LG06"/>
</dbReference>
<comment type="caution">
    <text evidence="1">The sequence shown here is derived from an EMBL/GenBank/DDBJ whole genome shotgun (WGS) entry which is preliminary data.</text>
</comment>
<keyword evidence="2" id="KW-1185">Reference proteome</keyword>